<dbReference type="CDD" id="cd11325">
    <property type="entry name" value="AmyAc_GTHase"/>
    <property type="match status" value="1"/>
</dbReference>
<comment type="catalytic activity">
    <reaction evidence="10">
        <text>hydrolysis of (1-&gt;4)-alpha-D-glucosidic linkage in 4-alpha-D-[(1-&gt;4)-alpha-D-glucanosyl]n trehalose to yield trehalose and (1-&gt;4)-alpha-D-glucan.</text>
        <dbReference type="EC" id="3.2.1.141"/>
    </reaction>
</comment>
<keyword evidence="9" id="KW-0326">Glycosidase</keyword>
<accession>A0A6L3B6F7</accession>
<dbReference type="GO" id="GO:0033942">
    <property type="term" value="F:4-alpha-D-(1-&gt;4)-alpha-D-glucanotrehalose trehalohydrolase activity"/>
    <property type="evidence" value="ECO:0007669"/>
    <property type="project" value="UniProtKB-EC"/>
</dbReference>
<dbReference type="NCBIfam" id="TIGR02402">
    <property type="entry name" value="trehalose_TreZ"/>
    <property type="match status" value="1"/>
</dbReference>
<dbReference type="InterPro" id="IPR012768">
    <property type="entry name" value="Trehalose_TreZ"/>
</dbReference>
<dbReference type="GO" id="GO:0005737">
    <property type="term" value="C:cytoplasm"/>
    <property type="evidence" value="ECO:0007669"/>
    <property type="project" value="UniProtKB-SubCell"/>
</dbReference>
<evidence type="ECO:0000256" key="9">
    <source>
        <dbReference type="ARBA" id="ARBA00023295"/>
    </source>
</evidence>
<dbReference type="AlphaFoldDB" id="A0A6L3B6F7"/>
<evidence type="ECO:0000256" key="1">
    <source>
        <dbReference type="ARBA" id="ARBA00004496"/>
    </source>
</evidence>
<evidence type="ECO:0000313" key="14">
    <source>
        <dbReference type="EMBL" id="KAA0688384.1"/>
    </source>
</evidence>
<dbReference type="InterPro" id="IPR022567">
    <property type="entry name" value="DUF3459"/>
</dbReference>
<evidence type="ECO:0000256" key="4">
    <source>
        <dbReference type="ARBA" id="ARBA00012268"/>
    </source>
</evidence>
<keyword evidence="7 14" id="KW-0378">Hydrolase</keyword>
<keyword evidence="6" id="KW-0963">Cytoplasm</keyword>
<dbReference type="InterPro" id="IPR044901">
    <property type="entry name" value="Trehalose_TreZ_E-set_sf"/>
</dbReference>
<dbReference type="PANTHER" id="PTHR43651">
    <property type="entry name" value="1,4-ALPHA-GLUCAN-BRANCHING ENZYME"/>
    <property type="match status" value="1"/>
</dbReference>
<proteinExistence type="inferred from homology"/>
<dbReference type="GO" id="GO:0005992">
    <property type="term" value="P:trehalose biosynthetic process"/>
    <property type="evidence" value="ECO:0007669"/>
    <property type="project" value="UniProtKB-UniRule"/>
</dbReference>
<evidence type="ECO:0000313" key="15">
    <source>
        <dbReference type="Proteomes" id="UP000476837"/>
    </source>
</evidence>
<evidence type="ECO:0000256" key="2">
    <source>
        <dbReference type="ARBA" id="ARBA00005199"/>
    </source>
</evidence>
<protein>
    <recommendedName>
        <fullName evidence="5 11">Malto-oligosyltrehalose trehalohydrolase</fullName>
        <ecNumber evidence="4 11">3.2.1.141</ecNumber>
    </recommendedName>
</protein>
<dbReference type="EC" id="3.2.1.141" evidence="4 11"/>
<gene>
    <name evidence="14" type="primary">treZ</name>
    <name evidence="14" type="ORF">DS837_01240</name>
</gene>
<keyword evidence="8" id="KW-0119">Carbohydrate metabolism</keyword>
<dbReference type="Proteomes" id="UP000476837">
    <property type="component" value="Unassembled WGS sequence"/>
</dbReference>
<dbReference type="Pfam" id="PF11941">
    <property type="entry name" value="DUF3459"/>
    <property type="match status" value="1"/>
</dbReference>
<organism evidence="14 15">
    <name type="scientific">Azospirillum brasilense</name>
    <dbReference type="NCBI Taxonomy" id="192"/>
    <lineage>
        <taxon>Bacteria</taxon>
        <taxon>Pseudomonadati</taxon>
        <taxon>Pseudomonadota</taxon>
        <taxon>Alphaproteobacteria</taxon>
        <taxon>Rhodospirillales</taxon>
        <taxon>Azospirillaceae</taxon>
        <taxon>Azospirillum</taxon>
    </lineage>
</organism>
<reference evidence="14 15" key="1">
    <citation type="submission" date="2018-07" db="EMBL/GenBank/DDBJ databases">
        <title>Genome sequence of Roseomonas fauriae ATCC 49958.</title>
        <authorList>
            <person name="Sant'Anna F.H."/>
            <person name="Baldani J.I."/>
            <person name="Zilli J.E."/>
            <person name="Reis V.M."/>
            <person name="Hartmann A."/>
            <person name="Cruz L."/>
            <person name="de Souza E.M."/>
            <person name="de Oliveira Pedrosa F."/>
            <person name="Passaglia L.M.P."/>
        </authorList>
    </citation>
    <scope>NUCLEOTIDE SEQUENCE [LARGE SCALE GENOMIC DNA]</scope>
    <source>
        <strain evidence="14 15">ATCC 49958</strain>
    </source>
</reference>
<dbReference type="SMART" id="SM00642">
    <property type="entry name" value="Aamy"/>
    <property type="match status" value="1"/>
</dbReference>
<comment type="caution">
    <text evidence="14">The sequence shown here is derived from an EMBL/GenBank/DDBJ whole genome shotgun (WGS) entry which is preliminary data.</text>
</comment>
<comment type="pathway">
    <text evidence="2">Glycan biosynthesis; trehalose biosynthesis.</text>
</comment>
<dbReference type="Gene3D" id="3.20.20.80">
    <property type="entry name" value="Glycosidases"/>
    <property type="match status" value="1"/>
</dbReference>
<dbReference type="InterPro" id="IPR013783">
    <property type="entry name" value="Ig-like_fold"/>
</dbReference>
<dbReference type="InterPro" id="IPR017853">
    <property type="entry name" value="GH"/>
</dbReference>
<dbReference type="UniPathway" id="UPA00299"/>
<dbReference type="Gene3D" id="2.60.40.10">
    <property type="entry name" value="Immunoglobulins"/>
    <property type="match status" value="1"/>
</dbReference>
<evidence type="ECO:0000256" key="10">
    <source>
        <dbReference type="ARBA" id="ARBA00034013"/>
    </source>
</evidence>
<sequence length="683" mass="74143">MGRSRSAPVGGGGRNSAVEHPVSSPPDAAHAGGSAFAVRRCPIGVEPAPGDRVLARVWAPACRSVRLLVGPEERAVALEAEGDGYFSAMVEGVPVGSLYRFRLDDGAAFPDPASRFQPEGPEGPSQVVDASAFAWTDAGWAGCGLRGQVVYEMHIGTFTPEGSWAAAARELPGLAELGVTVLELMPVAEFPGRFGWGYDGVDLFAPTRLYGGPDDMRRFVDRAHALGLAVILDVVYNHLGPSGNFLSRFSPDYFTTRYKNEWGDALNFDGPNCGPVREFFRANAAFWIDEYHLDGLRLDATQQIFDRSTPHIIQEIGQAVRQAARGRGTLLIGENESQHAAMATPVERGGCGLDALWNDDFHHAAQVALTGRNEAYYTDYRGTPQELLSAVKHGFLYQGQWYRWQGKRRGTPAHGLPRPAFVTFLQNHDQIANSGRGQRIHGLTTPGRFRALTALTLLCPGTPMLFQGQEFAASAPFHYFADHEPDLAAKVETGRAEFLSQFPSLATPAMRAHLTRPQDEETFRRCTLDHAERDAHAEVWGLHRDLLRLRREDPVFRAQGDGGLDGAVLGEEAFVLRVFGAKEGGAKEGGAGDDRLLLVNLGRDLRLDVLPEPLLAPPVGREWTPLWASEDPRYGGCGIAPLESSDGGWRLPGHAAVVLAAKDVVPDEERGEDNGASAQETHG</sequence>
<feature type="domain" description="Glycosyl hydrolase family 13 catalytic" evidence="13">
    <location>
        <begin position="126"/>
        <end position="495"/>
    </location>
</feature>
<comment type="similarity">
    <text evidence="3">Belongs to the glycosyl hydrolase 13 family.</text>
</comment>
<feature type="region of interest" description="Disordered" evidence="12">
    <location>
        <begin position="663"/>
        <end position="683"/>
    </location>
</feature>
<evidence type="ECO:0000259" key="13">
    <source>
        <dbReference type="SMART" id="SM00642"/>
    </source>
</evidence>
<dbReference type="PANTHER" id="PTHR43651:SF11">
    <property type="entry name" value="MALTO-OLIGOSYLTREHALOSE TREHALOHYDROLASE"/>
    <property type="match status" value="1"/>
</dbReference>
<evidence type="ECO:0000256" key="12">
    <source>
        <dbReference type="SAM" id="MobiDB-lite"/>
    </source>
</evidence>
<dbReference type="SUPFAM" id="SSF81296">
    <property type="entry name" value="E set domains"/>
    <property type="match status" value="1"/>
</dbReference>
<dbReference type="InterPro" id="IPR006047">
    <property type="entry name" value="GH13_cat_dom"/>
</dbReference>
<dbReference type="SUPFAM" id="SSF51445">
    <property type="entry name" value="(Trans)glycosidases"/>
    <property type="match status" value="1"/>
</dbReference>
<dbReference type="CDD" id="cd02853">
    <property type="entry name" value="E_set_MTHase_like_N"/>
    <property type="match status" value="1"/>
</dbReference>
<comment type="subcellular location">
    <subcellularLocation>
        <location evidence="1">Cytoplasm</location>
    </subcellularLocation>
</comment>
<dbReference type="EMBL" id="QOKV01000001">
    <property type="protein sequence ID" value="KAA0688384.1"/>
    <property type="molecule type" value="Genomic_DNA"/>
</dbReference>
<evidence type="ECO:0000256" key="5">
    <source>
        <dbReference type="ARBA" id="ARBA00015938"/>
    </source>
</evidence>
<evidence type="ECO:0000256" key="11">
    <source>
        <dbReference type="NCBIfam" id="TIGR02402"/>
    </source>
</evidence>
<name>A0A6L3B6F7_AZOBR</name>
<feature type="region of interest" description="Disordered" evidence="12">
    <location>
        <begin position="1"/>
        <end position="31"/>
    </location>
</feature>
<dbReference type="Gene3D" id="1.10.10.760">
    <property type="entry name" value="E-set domains of sugar-utilizing enzymes"/>
    <property type="match status" value="1"/>
</dbReference>
<evidence type="ECO:0000256" key="3">
    <source>
        <dbReference type="ARBA" id="ARBA00008061"/>
    </source>
</evidence>
<evidence type="ECO:0000256" key="7">
    <source>
        <dbReference type="ARBA" id="ARBA00022801"/>
    </source>
</evidence>
<dbReference type="InterPro" id="IPR014756">
    <property type="entry name" value="Ig_E-set"/>
</dbReference>
<evidence type="ECO:0000256" key="6">
    <source>
        <dbReference type="ARBA" id="ARBA00022490"/>
    </source>
</evidence>
<evidence type="ECO:0000256" key="8">
    <source>
        <dbReference type="ARBA" id="ARBA00023277"/>
    </source>
</evidence>
<dbReference type="Pfam" id="PF00128">
    <property type="entry name" value="Alpha-amylase"/>
    <property type="match status" value="1"/>
</dbReference>